<comment type="caution">
    <text evidence="2">The sequence shown here is derived from an EMBL/GenBank/DDBJ whole genome shotgun (WGS) entry which is preliminary data.</text>
</comment>
<proteinExistence type="predicted"/>
<dbReference type="Proteomes" id="UP000604046">
    <property type="component" value="Unassembled WGS sequence"/>
</dbReference>
<feature type="compositionally biased region" description="Low complexity" evidence="1">
    <location>
        <begin position="55"/>
        <end position="74"/>
    </location>
</feature>
<dbReference type="AlphaFoldDB" id="A0A812M731"/>
<evidence type="ECO:0000313" key="2">
    <source>
        <dbReference type="EMBL" id="CAE7257953.1"/>
    </source>
</evidence>
<sequence>MRRLASHPSPRVAALLNMPMSFKHEHVGINKRTCTITRGGVFHKGVADPAQACRPAMASPSAGGPSPDAPQSPGKGRMLRVEFKGQPYDWFSLDDMGSLIQSEEFASTLKENINHYFNVPFEEQAVFDDEGILVAPVDFKRALQHPRPYFRVFNLHQMPRELQEQAIEKLATIADEVLRLQQSLGAAAGRLGAGQLSRGPGNYPTPEPAPAQPRRAQVASAPEPDTDTGPWGPRGISDASGAAPSLAPTGLPVSPWPVRSQPQAPPPAETPPSSNCPYCGKPYEPEGALFCGKCGKLRPSTPAELRTLPASLPEWPGAAGAAPLSTSLADRLTGAAYPSAPCSGGACQVASAPAIPAAATPITSLSGLLSQSATNGKAPAPAPPRHVDVVLNKESMKPAASCQVCGNTYMPDSEFCRRCGRKREMSVVMDRFGFANVPGEDGRSLQITWIDPDGLLARWNAQHPDRQVNEGDHVVAVNNFAEDVEAMRTQLQLKRISMSVKVAEAAAEPERATMENATRLVLPQELLPRCSHCGNMYMADSQFCRRCGRARADSTVR</sequence>
<reference evidence="2" key="1">
    <citation type="submission" date="2021-02" db="EMBL/GenBank/DDBJ databases">
        <authorList>
            <person name="Dougan E. K."/>
            <person name="Rhodes N."/>
            <person name="Thang M."/>
            <person name="Chan C."/>
        </authorList>
    </citation>
    <scope>NUCLEOTIDE SEQUENCE</scope>
</reference>
<evidence type="ECO:0000313" key="3">
    <source>
        <dbReference type="Proteomes" id="UP000604046"/>
    </source>
</evidence>
<name>A0A812M731_9DINO</name>
<dbReference type="OrthoDB" id="1302410at2759"/>
<evidence type="ECO:0000256" key="1">
    <source>
        <dbReference type="SAM" id="MobiDB-lite"/>
    </source>
</evidence>
<accession>A0A812M731</accession>
<feature type="compositionally biased region" description="Low complexity" evidence="1">
    <location>
        <begin position="212"/>
        <end position="222"/>
    </location>
</feature>
<evidence type="ECO:0008006" key="4">
    <source>
        <dbReference type="Google" id="ProtNLM"/>
    </source>
</evidence>
<feature type="region of interest" description="Disordered" evidence="1">
    <location>
        <begin position="192"/>
        <end position="273"/>
    </location>
</feature>
<dbReference type="EMBL" id="CAJNDS010001402">
    <property type="protein sequence ID" value="CAE7257953.1"/>
    <property type="molecule type" value="Genomic_DNA"/>
</dbReference>
<gene>
    <name evidence="2" type="ORF">SNAT2548_LOCUS13364</name>
</gene>
<feature type="region of interest" description="Disordered" evidence="1">
    <location>
        <begin position="54"/>
        <end position="76"/>
    </location>
</feature>
<organism evidence="2 3">
    <name type="scientific">Symbiodinium natans</name>
    <dbReference type="NCBI Taxonomy" id="878477"/>
    <lineage>
        <taxon>Eukaryota</taxon>
        <taxon>Sar</taxon>
        <taxon>Alveolata</taxon>
        <taxon>Dinophyceae</taxon>
        <taxon>Suessiales</taxon>
        <taxon>Symbiodiniaceae</taxon>
        <taxon>Symbiodinium</taxon>
    </lineage>
</organism>
<protein>
    <recommendedName>
        <fullName evidence="4">Zinc-ribbon domain-containing protein</fullName>
    </recommendedName>
</protein>
<keyword evidence="3" id="KW-1185">Reference proteome</keyword>